<dbReference type="SUPFAM" id="SSF51294">
    <property type="entry name" value="Hedgehog/intein (Hint) domain"/>
    <property type="match status" value="1"/>
</dbReference>
<dbReference type="AlphaFoldDB" id="A0A1H6RWC1"/>
<dbReference type="OrthoDB" id="645009at2"/>
<dbReference type="EMBL" id="FNXY01000002">
    <property type="protein sequence ID" value="SEI56837.1"/>
    <property type="molecule type" value="Genomic_DNA"/>
</dbReference>
<name>A0A1H6RWC1_9BACT</name>
<reference evidence="2 3" key="1">
    <citation type="submission" date="2016-10" db="EMBL/GenBank/DDBJ databases">
        <authorList>
            <person name="de Groot N.N."/>
        </authorList>
    </citation>
    <scope>NUCLEOTIDE SEQUENCE [LARGE SCALE GENOMIC DNA]</scope>
    <source>
        <strain evidence="2 3">DSM 19938</strain>
    </source>
</reference>
<dbReference type="CDD" id="cd00081">
    <property type="entry name" value="Hint"/>
    <property type="match status" value="1"/>
</dbReference>
<feature type="signal peptide" evidence="1">
    <location>
        <begin position="1"/>
        <end position="19"/>
    </location>
</feature>
<evidence type="ECO:0000256" key="1">
    <source>
        <dbReference type="SAM" id="SignalP"/>
    </source>
</evidence>
<evidence type="ECO:0000313" key="2">
    <source>
        <dbReference type="EMBL" id="SEI56837.1"/>
    </source>
</evidence>
<gene>
    <name evidence="2" type="ORF">SAMN04487995_1404</name>
</gene>
<proteinExistence type="predicted"/>
<dbReference type="RefSeq" id="WP_090333832.1">
    <property type="nucleotide sequence ID" value="NZ_FNXY01000002.1"/>
</dbReference>
<organism evidence="2 3">
    <name type="scientific">Dyadobacter koreensis</name>
    <dbReference type="NCBI Taxonomy" id="408657"/>
    <lineage>
        <taxon>Bacteria</taxon>
        <taxon>Pseudomonadati</taxon>
        <taxon>Bacteroidota</taxon>
        <taxon>Cytophagia</taxon>
        <taxon>Cytophagales</taxon>
        <taxon>Spirosomataceae</taxon>
        <taxon>Dyadobacter</taxon>
    </lineage>
</organism>
<dbReference type="STRING" id="408657.SAMN04487995_1404"/>
<keyword evidence="3" id="KW-1185">Reference proteome</keyword>
<dbReference type="InterPro" id="IPR036844">
    <property type="entry name" value="Hint_dom_sf"/>
</dbReference>
<dbReference type="Proteomes" id="UP000199532">
    <property type="component" value="Unassembled WGS sequence"/>
</dbReference>
<evidence type="ECO:0000313" key="3">
    <source>
        <dbReference type="Proteomes" id="UP000199532"/>
    </source>
</evidence>
<accession>A0A1H6RWC1</accession>
<dbReference type="Gene3D" id="2.170.16.10">
    <property type="entry name" value="Hedgehog/Intein (Hint) domain"/>
    <property type="match status" value="1"/>
</dbReference>
<sequence>MRKTIIIPFLSLLSFASIAQTENGETAVLKKEVAEKVSSKDKKQDRYFCPNATVTMADGSVKPIRDVKVGEKVKTCRKGKSRETEVKAVEVYDNPNAALTAVYLRPVNESSISGESWPLVPALLLEATPQHQVQTKKGNKTMKQLSKNDVLYHYEPSTGKVSSWKVGIVQTNARKVATAYNLTTEDGSYLVENVLVSNN</sequence>
<protein>
    <submittedName>
        <fullName evidence="2">Hint module</fullName>
    </submittedName>
</protein>
<keyword evidence="1" id="KW-0732">Signal</keyword>
<feature type="chain" id="PRO_5011628214" evidence="1">
    <location>
        <begin position="20"/>
        <end position="199"/>
    </location>
</feature>